<evidence type="ECO:0000313" key="2">
    <source>
        <dbReference type="EMBL" id="CAK8683538.1"/>
    </source>
</evidence>
<dbReference type="PROSITE" id="PS51375">
    <property type="entry name" value="PPR"/>
    <property type="match status" value="2"/>
</dbReference>
<dbReference type="Pfam" id="PF13041">
    <property type="entry name" value="PPR_2"/>
    <property type="match status" value="1"/>
</dbReference>
<dbReference type="InterPro" id="IPR033490">
    <property type="entry name" value="LRP130"/>
</dbReference>
<sequence>MKTVEYLKETKTSGTLEHDVSWTMLNKLAFHVARLTDLAGVFLPTRLLSTSNNALNCPMTLKNLWLAASCSPVNSRLSIRFMSASPSTKAEISCKITALDIKRDLLKHEFVKLDNIKEALNLYSVQDHLENNELGLFLLSLCNRDCIGGSPSVRITLAEKIFNASNHKTVELYNSLLQVYVKNHHAVTKEKVLKDMKNLNIKPDQVTYSSLIALCCICGDLEGANEVNKMMNQLEIEIPFEVYGYLSYGLCIAGKHADAMYIIDSLIKKDINMSWKEATWLCKGLARTNHTDLLHDSMKEFSSVIQSKLSITQLLDIAEELFQIGNVNECENIVQYIKDLSEKDIVYSIERMKQFNASSFLVKLLSKTEDSCSQNLTIFAGLLDNAIANQDNIKKLWQVTQDLKQCFPHFRHIEHYVLNSLQKTNSRNWKPFFDKYLENGYVLMPHLSFTNHNVSQYKNTVNFKPYRFRQWNKMQNFNETDNVGQSQYVSELDVNSTSEELVAHMENCSDGELAKYLQDTMLQVVQLSSSFPIDIYVSALTTLMNNKGRENDILSPIIFRSLMSVFEKCFEEDNLEKPCEMLEMLIEEDFHILPSTMKTIYRDVEPEVQCLVNMKFSSRDEPFKQSFFKNKCRYLLAVYHVRKQDIEKIKDDIKDLTELHKGGAKVFLSSFLLDVLYHLSPDKCEVVLKEITNLLHELPQSFLTVLFYYYVKTNNVEEARFLMNNYQIIRDLNIISFPVSVIKCCNPDMLQFLTECHHFTDDLGKAIWSVYCSLLKAGQFDHVAEILPKIKNMKLSPDHFQALVNSLGTTADLSEKYEYILDHCNHLQKPSEAVMKKGVIKYFIKTGNLEKAVDLIEQLPEEQRKFNGLLFSAYIAQNLIPPSPTVKMSKDIRNLIELIYREENTNKKWSRDVVSEMKKLVQKGKRIEFNWLCAFFSRLPLQEYEPTKRALENIMVGFKPERQSAILIDRILHFIQKNLLQEGFTFAKAHLDDINSENEFVWKFVITALSHAAMKMQKNDLFVQLYNFAPNSEMRCIVKSYINLHLIMVRNNFDFPKTSLPEMNNLVRVLISTEDLDTFDKICRIFLTKKSRQRNSVINFLTAVVANDSLPGTVDDLFTKFDPSSIAMTSVASKSYSLANNYNDLITIDTTLRRQKSYDMDWNMHLNKCLYRQFIHLLGSNDLSFSILSYLIDCYHLIPCCFNSRSVTNIYLNVYLFLMFDDTKNGQISLWKTMKRSQQSKVTLLKGPHVENIVKFAQ</sequence>
<dbReference type="EMBL" id="CAWYQH010000097">
    <property type="protein sequence ID" value="CAK8683538.1"/>
    <property type="molecule type" value="Genomic_DNA"/>
</dbReference>
<dbReference type="InterPro" id="IPR002885">
    <property type="entry name" value="PPR_rpt"/>
</dbReference>
<organism evidence="2 3">
    <name type="scientific">Clavelina lepadiformis</name>
    <name type="common">Light-bulb sea squirt</name>
    <name type="synonym">Ascidia lepadiformis</name>
    <dbReference type="NCBI Taxonomy" id="159417"/>
    <lineage>
        <taxon>Eukaryota</taxon>
        <taxon>Metazoa</taxon>
        <taxon>Chordata</taxon>
        <taxon>Tunicata</taxon>
        <taxon>Ascidiacea</taxon>
        <taxon>Aplousobranchia</taxon>
        <taxon>Clavelinidae</taxon>
        <taxon>Clavelina</taxon>
    </lineage>
</organism>
<accession>A0ABP0FY10</accession>
<feature type="repeat" description="PPR" evidence="1">
    <location>
        <begin position="204"/>
        <end position="238"/>
    </location>
</feature>
<feature type="repeat" description="PPR" evidence="1">
    <location>
        <begin position="169"/>
        <end position="203"/>
    </location>
</feature>
<dbReference type="InterPro" id="IPR011990">
    <property type="entry name" value="TPR-like_helical_dom_sf"/>
</dbReference>
<name>A0ABP0FY10_CLALP</name>
<proteinExistence type="predicted"/>
<dbReference type="Gene3D" id="1.25.40.10">
    <property type="entry name" value="Tetratricopeptide repeat domain"/>
    <property type="match status" value="1"/>
</dbReference>
<evidence type="ECO:0000256" key="1">
    <source>
        <dbReference type="PROSITE-ProRule" id="PRU00708"/>
    </source>
</evidence>
<reference evidence="2 3" key="1">
    <citation type="submission" date="2024-02" db="EMBL/GenBank/DDBJ databases">
        <authorList>
            <person name="Daric V."/>
            <person name="Darras S."/>
        </authorList>
    </citation>
    <scope>NUCLEOTIDE SEQUENCE [LARGE SCALE GENOMIC DNA]</scope>
</reference>
<keyword evidence="3" id="KW-1185">Reference proteome</keyword>
<dbReference type="Proteomes" id="UP001642483">
    <property type="component" value="Unassembled WGS sequence"/>
</dbReference>
<evidence type="ECO:0008006" key="4">
    <source>
        <dbReference type="Google" id="ProtNLM"/>
    </source>
</evidence>
<dbReference type="PANTHER" id="PTHR46669:SF1">
    <property type="entry name" value="LEUCINE-RICH PPR MOTIF-CONTAINING PROTEIN, MITOCHONDRIAL"/>
    <property type="match status" value="1"/>
</dbReference>
<protein>
    <recommendedName>
        <fullName evidence="4">Leucine-rich PPR motif-containing protein, mitochondrial</fullName>
    </recommendedName>
</protein>
<comment type="caution">
    <text evidence="2">The sequence shown here is derived from an EMBL/GenBank/DDBJ whole genome shotgun (WGS) entry which is preliminary data.</text>
</comment>
<evidence type="ECO:0000313" key="3">
    <source>
        <dbReference type="Proteomes" id="UP001642483"/>
    </source>
</evidence>
<dbReference type="PANTHER" id="PTHR46669">
    <property type="entry name" value="LEUCINE-RICH PPR MOTIF-CONTAINING PROTEIN, MITOCHONDRIAL"/>
    <property type="match status" value="1"/>
</dbReference>
<gene>
    <name evidence="2" type="ORF">CVLEPA_LOCUS14605</name>
</gene>